<reference evidence="9" key="1">
    <citation type="submission" date="2017-02" db="EMBL/GenBank/DDBJ databases">
        <title>Comparative genomics and description of representatives of a novel lineage of planctomycetes thriving in anoxic sediments.</title>
        <authorList>
            <person name="Spring S."/>
            <person name="Bunk B."/>
            <person name="Sproer C."/>
        </authorList>
    </citation>
    <scope>NUCLEOTIDE SEQUENCE [LARGE SCALE GENOMIC DNA]</scope>
    <source>
        <strain evidence="9">ST-NAGAB-D1</strain>
    </source>
</reference>
<feature type="transmembrane region" description="Helical" evidence="6">
    <location>
        <begin position="133"/>
        <end position="150"/>
    </location>
</feature>
<evidence type="ECO:0000256" key="3">
    <source>
        <dbReference type="ARBA" id="ARBA00022989"/>
    </source>
</evidence>
<dbReference type="InterPro" id="IPR019734">
    <property type="entry name" value="TPR_rpt"/>
</dbReference>
<evidence type="ECO:0000256" key="6">
    <source>
        <dbReference type="SAM" id="Phobius"/>
    </source>
</evidence>
<feature type="domain" description="O-antigen ligase-related" evidence="7">
    <location>
        <begin position="258"/>
        <end position="400"/>
    </location>
</feature>
<feature type="transmembrane region" description="Helical" evidence="6">
    <location>
        <begin position="159"/>
        <end position="179"/>
    </location>
</feature>
<comment type="subcellular location">
    <subcellularLocation>
        <location evidence="1">Membrane</location>
        <topology evidence="1">Multi-pass membrane protein</topology>
    </subcellularLocation>
</comment>
<feature type="transmembrane region" description="Helical" evidence="6">
    <location>
        <begin position="252"/>
        <end position="268"/>
    </location>
</feature>
<keyword evidence="4 6" id="KW-0472">Membrane</keyword>
<dbReference type="PANTHER" id="PTHR37422">
    <property type="entry name" value="TEICHURONIC ACID BIOSYNTHESIS PROTEIN TUAE"/>
    <property type="match status" value="1"/>
</dbReference>
<sequence length="843" mass="93158">MNPNTGKISILDSGIECLTYALLLFMPAAFGVVNAWSEQVVIIVSSLILIAVLLRSVLFSGRFIWTWAYVPVLVFIGLVAFQLVDMPTETVEKISPNTAAIKTDLLSSLPDSADAQQESTSISFYKHATRHNLILVVAVFSMFIAAVHLFQREEAVKRLLIVISSVGCFMALLAIGQFITRTDSIYWVFQTPYKIADGGPFVNHSNYAQFMNLSIGAALGLLLYKIHDRFSGLRARAADVAEHLTSRESRPLWFLAGFVIIGVASIFTSLSRGGMVSMLVAASFTTLILTRRQSIRGRGWIMAVMALGAFICVLYIGFDAVYDRLATLQDMHHAEGGRMEIIENIALAWTKFPILGTGLGTHEVVYPMFDRATIASLATHAENEYAQTAEETGALGFLSLVVFGIFVWIAYTKNIRAAQTPIRSVAYGLGFGLLAILLHSFSDFGQHLPANSMLSAIFCGGLIGLAKKNSEQESIRKSALPQRICLAAALLAFVPFASWSMYRANAARIAEANFETALGIEEDLVEDQWQGDNLIYIDLISNAQTAVGYMPDNIKYRHWLNVYRWKSIARNINAETGTLTLPAKGLQSVEKIVDQFYDLIEICPTYGPSWCMAGQLEYNILGNRKTGLRLADKGYELAPYHSTACFTAGLLEILELVKVDNFDDSGALADSSGLNGAVAKLNRSVKLNGGMFDSVAQIYINEVKRPDLAVDLAGDKVWRLTRVANMVAESGFDEEKIGTIRQRLVFLLQEQASSPDAPASVFASLGGVYRDSGDIELAVEYYRKALQHQYDNVYWRLRLARLLAELKQKSEAIHEARIVLRLRPGYEPAERLIGDLSVERQSY</sequence>
<keyword evidence="5" id="KW-0802">TPR repeat</keyword>
<dbReference type="Proteomes" id="UP000189674">
    <property type="component" value="Chromosome"/>
</dbReference>
<evidence type="ECO:0000313" key="8">
    <source>
        <dbReference type="EMBL" id="AQT68322.1"/>
    </source>
</evidence>
<dbReference type="PANTHER" id="PTHR37422:SF23">
    <property type="entry name" value="TEICHURONIC ACID BIOSYNTHESIS PROTEIN TUAE"/>
    <property type="match status" value="1"/>
</dbReference>
<evidence type="ECO:0000256" key="5">
    <source>
        <dbReference type="PROSITE-ProRule" id="PRU00339"/>
    </source>
</evidence>
<feature type="repeat" description="TPR" evidence="5">
    <location>
        <begin position="759"/>
        <end position="792"/>
    </location>
</feature>
<evidence type="ECO:0000313" key="9">
    <source>
        <dbReference type="Proteomes" id="UP000189674"/>
    </source>
</evidence>
<evidence type="ECO:0000256" key="4">
    <source>
        <dbReference type="ARBA" id="ARBA00023136"/>
    </source>
</evidence>
<dbReference type="GO" id="GO:0016020">
    <property type="term" value="C:membrane"/>
    <property type="evidence" value="ECO:0007669"/>
    <property type="project" value="UniProtKB-SubCell"/>
</dbReference>
<keyword evidence="2 6" id="KW-0812">Transmembrane</keyword>
<protein>
    <submittedName>
        <fullName evidence="8">Lipid A core-O-antigen ligase</fullName>
    </submittedName>
</protein>
<evidence type="ECO:0000256" key="2">
    <source>
        <dbReference type="ARBA" id="ARBA00022692"/>
    </source>
</evidence>
<name>A0A1U9NK67_9BACT</name>
<dbReference type="SUPFAM" id="SSF48452">
    <property type="entry name" value="TPR-like"/>
    <property type="match status" value="1"/>
</dbReference>
<feature type="transmembrane region" description="Helical" evidence="6">
    <location>
        <begin position="65"/>
        <end position="84"/>
    </location>
</feature>
<feature type="transmembrane region" description="Helical" evidence="6">
    <location>
        <begin position="17"/>
        <end position="34"/>
    </location>
</feature>
<dbReference type="Pfam" id="PF04932">
    <property type="entry name" value="Wzy_C"/>
    <property type="match status" value="1"/>
</dbReference>
<dbReference type="SMART" id="SM00028">
    <property type="entry name" value="TPR"/>
    <property type="match status" value="2"/>
</dbReference>
<dbReference type="PROSITE" id="PS50005">
    <property type="entry name" value="TPR"/>
    <property type="match status" value="1"/>
</dbReference>
<keyword evidence="3 6" id="KW-1133">Transmembrane helix</keyword>
<feature type="transmembrane region" description="Helical" evidence="6">
    <location>
        <begin position="485"/>
        <end position="502"/>
    </location>
</feature>
<feature type="transmembrane region" description="Helical" evidence="6">
    <location>
        <begin position="393"/>
        <end position="412"/>
    </location>
</feature>
<dbReference type="Gene3D" id="1.25.40.10">
    <property type="entry name" value="Tetratricopeptide repeat domain"/>
    <property type="match status" value="1"/>
</dbReference>
<keyword evidence="9" id="KW-1185">Reference proteome</keyword>
<dbReference type="InterPro" id="IPR007016">
    <property type="entry name" value="O-antigen_ligase-rel_domated"/>
</dbReference>
<feature type="transmembrane region" description="Helical" evidence="6">
    <location>
        <begin position="448"/>
        <end position="465"/>
    </location>
</feature>
<feature type="transmembrane region" description="Helical" evidence="6">
    <location>
        <begin position="424"/>
        <end position="442"/>
    </location>
</feature>
<dbReference type="GO" id="GO:0016874">
    <property type="term" value="F:ligase activity"/>
    <property type="evidence" value="ECO:0007669"/>
    <property type="project" value="UniProtKB-KW"/>
</dbReference>
<dbReference type="STRING" id="1936003.STSP2_01481"/>
<feature type="transmembrane region" description="Helical" evidence="6">
    <location>
        <begin position="274"/>
        <end position="290"/>
    </location>
</feature>
<keyword evidence="8" id="KW-0436">Ligase</keyword>
<organism evidence="8 9">
    <name type="scientific">Anaerohalosphaera lusitana</name>
    <dbReference type="NCBI Taxonomy" id="1936003"/>
    <lineage>
        <taxon>Bacteria</taxon>
        <taxon>Pseudomonadati</taxon>
        <taxon>Planctomycetota</taxon>
        <taxon>Phycisphaerae</taxon>
        <taxon>Sedimentisphaerales</taxon>
        <taxon>Anaerohalosphaeraceae</taxon>
        <taxon>Anaerohalosphaera</taxon>
    </lineage>
</organism>
<dbReference type="InterPro" id="IPR051533">
    <property type="entry name" value="WaaL-like"/>
</dbReference>
<proteinExistence type="predicted"/>
<feature type="transmembrane region" description="Helical" evidence="6">
    <location>
        <begin position="40"/>
        <end position="58"/>
    </location>
</feature>
<feature type="transmembrane region" description="Helical" evidence="6">
    <location>
        <begin position="207"/>
        <end position="226"/>
    </location>
</feature>
<dbReference type="AlphaFoldDB" id="A0A1U9NK67"/>
<feature type="transmembrane region" description="Helical" evidence="6">
    <location>
        <begin position="299"/>
        <end position="318"/>
    </location>
</feature>
<dbReference type="EMBL" id="CP019791">
    <property type="protein sequence ID" value="AQT68322.1"/>
    <property type="molecule type" value="Genomic_DNA"/>
</dbReference>
<dbReference type="KEGG" id="alus:STSP2_01481"/>
<dbReference type="InterPro" id="IPR011990">
    <property type="entry name" value="TPR-like_helical_dom_sf"/>
</dbReference>
<evidence type="ECO:0000256" key="1">
    <source>
        <dbReference type="ARBA" id="ARBA00004141"/>
    </source>
</evidence>
<evidence type="ECO:0000259" key="7">
    <source>
        <dbReference type="Pfam" id="PF04932"/>
    </source>
</evidence>
<gene>
    <name evidence="8" type="ORF">STSP2_01481</name>
</gene>
<dbReference type="OrthoDB" id="5469233at2"/>
<accession>A0A1U9NK67</accession>